<dbReference type="Proteomes" id="UP000256601">
    <property type="component" value="Unassembled WGS sequence"/>
</dbReference>
<name>A0A371C5P9_YARLL</name>
<evidence type="ECO:0000313" key="1">
    <source>
        <dbReference type="EMBL" id="RDW25628.1"/>
    </source>
</evidence>
<gene>
    <name evidence="1" type="ORF">B0I71DRAFT_83241</name>
</gene>
<dbReference type="VEuPathDB" id="FungiDB:YALI1_C19450g"/>
<reference evidence="1 2" key="1">
    <citation type="submission" date="2018-07" db="EMBL/GenBank/DDBJ databases">
        <title>Draft Genome Assemblies for Five Robust Yarrowia lipolytica Strains Exhibiting High Lipid Production and Pentose Sugar Utilization and Sugar Alcohol Secretion from Undetoxified Lignocellulosic Biomass Hydrolysates.</title>
        <authorList>
            <consortium name="DOE Joint Genome Institute"/>
            <person name="Walker C."/>
            <person name="Ryu S."/>
            <person name="Na H."/>
            <person name="Zane M."/>
            <person name="LaButti K."/>
            <person name="Lipzen A."/>
            <person name="Haridas S."/>
            <person name="Barry K."/>
            <person name="Grigoriev I.V."/>
            <person name="Quarterman J."/>
            <person name="Slininger P."/>
            <person name="Dien B."/>
            <person name="Trinh C.T."/>
        </authorList>
    </citation>
    <scope>NUCLEOTIDE SEQUENCE [LARGE SCALE GENOMIC DNA]</scope>
    <source>
        <strain evidence="1 2">YB392</strain>
    </source>
</reference>
<dbReference type="AlphaFoldDB" id="A0A371C5P9"/>
<sequence>FHGQTFEDFNIWVATGPTSFDIGIFGKSANDDFKKSFAQVLADSGKIFRVVFSLDPKYKRS</sequence>
<organism evidence="1 2">
    <name type="scientific">Yarrowia lipolytica</name>
    <name type="common">Candida lipolytica</name>
    <dbReference type="NCBI Taxonomy" id="4952"/>
    <lineage>
        <taxon>Eukaryota</taxon>
        <taxon>Fungi</taxon>
        <taxon>Dikarya</taxon>
        <taxon>Ascomycota</taxon>
        <taxon>Saccharomycotina</taxon>
        <taxon>Dipodascomycetes</taxon>
        <taxon>Dipodascales</taxon>
        <taxon>Dipodascales incertae sedis</taxon>
        <taxon>Yarrowia</taxon>
    </lineage>
</organism>
<evidence type="ECO:0000313" key="2">
    <source>
        <dbReference type="Proteomes" id="UP000256601"/>
    </source>
</evidence>
<protein>
    <submittedName>
        <fullName evidence="1">Uncharacterized protein</fullName>
    </submittedName>
</protein>
<proteinExistence type="predicted"/>
<feature type="non-terminal residue" evidence="1">
    <location>
        <position position="1"/>
    </location>
</feature>
<accession>A0A371C5P9</accession>
<dbReference type="EMBL" id="KZ857336">
    <property type="protein sequence ID" value="RDW25628.1"/>
    <property type="molecule type" value="Genomic_DNA"/>
</dbReference>